<dbReference type="GO" id="GO:0030170">
    <property type="term" value="F:pyridoxal phosphate binding"/>
    <property type="evidence" value="ECO:0007669"/>
    <property type="project" value="UniProtKB-UniRule"/>
</dbReference>
<comment type="caution">
    <text evidence="10">The sequence shown here is derived from an EMBL/GenBank/DDBJ whole genome shotgun (WGS) entry which is preliminary data.</text>
</comment>
<sequence length="345" mass="36598">MGTGRLNIDLGAVVANWRALDAMTAPDCETGAVVKADSYGLDATRVAPALYEAGARTFFVAMAEEGAAIRTVAGPDARIMVFSGHMAGDAEVIAAQGLIPMLSSVDQVQRHFEALPDHPFGIQLDSGMNRLGLEPADWADLRGEVLAKGPALIMSHLACADDAADPMNRQQLDCFREMTEGVDAPLSLGATGGILLGEEYHFDMTRPGIGLYGGFPYEDARPVVRLSLPVIQTRTVAPGEAVGYGCSWRATRESRIATVSCGYADGLIRAMSSRAMLYHEGTACPQVGRVSMDTITVDVTDLGGEPEALDILCPKQGIDILADAAGTIGYEILTSLGARYNRVYI</sequence>
<organism evidence="10 11">
    <name type="scientific">Palleronia caenipelagi</name>
    <dbReference type="NCBI Taxonomy" id="2489174"/>
    <lineage>
        <taxon>Bacteria</taxon>
        <taxon>Pseudomonadati</taxon>
        <taxon>Pseudomonadota</taxon>
        <taxon>Alphaproteobacteria</taxon>
        <taxon>Rhodobacterales</taxon>
        <taxon>Roseobacteraceae</taxon>
        <taxon>Palleronia</taxon>
    </lineage>
</organism>
<dbReference type="UniPathway" id="UPA00042">
    <property type="reaction ID" value="UER00497"/>
</dbReference>
<evidence type="ECO:0000313" key="10">
    <source>
        <dbReference type="EMBL" id="TRD20767.1"/>
    </source>
</evidence>
<evidence type="ECO:0000256" key="5">
    <source>
        <dbReference type="ARBA" id="ARBA00023235"/>
    </source>
</evidence>
<protein>
    <recommendedName>
        <fullName evidence="3 6">Alanine racemase</fullName>
        <ecNumber evidence="3 6">5.1.1.1</ecNumber>
    </recommendedName>
</protein>
<evidence type="ECO:0000256" key="2">
    <source>
        <dbReference type="ARBA" id="ARBA00001933"/>
    </source>
</evidence>
<dbReference type="HAMAP" id="MF_01201">
    <property type="entry name" value="Ala_racemase"/>
    <property type="match status" value="1"/>
</dbReference>
<comment type="pathway">
    <text evidence="6">Amino-acid biosynthesis; D-alanine biosynthesis; D-alanine from L-alanine: step 1/1.</text>
</comment>
<dbReference type="Gene3D" id="2.40.37.10">
    <property type="entry name" value="Lyase, Ornithine Decarboxylase, Chain A, domain 1"/>
    <property type="match status" value="1"/>
</dbReference>
<comment type="catalytic activity">
    <reaction evidence="1 6">
        <text>L-alanine = D-alanine</text>
        <dbReference type="Rhea" id="RHEA:20249"/>
        <dbReference type="ChEBI" id="CHEBI:57416"/>
        <dbReference type="ChEBI" id="CHEBI:57972"/>
        <dbReference type="EC" id="5.1.1.1"/>
    </reaction>
</comment>
<dbReference type="RefSeq" id="WP_142834499.1">
    <property type="nucleotide sequence ID" value="NZ_VFSV01000012.1"/>
</dbReference>
<feature type="domain" description="Alanine racemase C-terminal" evidence="9">
    <location>
        <begin position="223"/>
        <end position="345"/>
    </location>
</feature>
<dbReference type="GO" id="GO:0005829">
    <property type="term" value="C:cytosol"/>
    <property type="evidence" value="ECO:0007669"/>
    <property type="project" value="TreeGrafter"/>
</dbReference>
<gene>
    <name evidence="10" type="primary">alr</name>
    <name evidence="10" type="ORF">FEV53_09070</name>
</gene>
<dbReference type="EMBL" id="VFSV01000012">
    <property type="protein sequence ID" value="TRD20767.1"/>
    <property type="molecule type" value="Genomic_DNA"/>
</dbReference>
<reference evidence="10 11" key="1">
    <citation type="submission" date="2019-06" db="EMBL/GenBank/DDBJ databases">
        <title>Paenimaribius caenipelagi gen. nov., sp. nov., isolated from a tidal flat.</title>
        <authorList>
            <person name="Yoon J.-H."/>
        </authorList>
    </citation>
    <scope>NUCLEOTIDE SEQUENCE [LARGE SCALE GENOMIC DNA]</scope>
    <source>
        <strain evidence="10 11">JBTF-M29</strain>
    </source>
</reference>
<keyword evidence="5 6" id="KW-0413">Isomerase</keyword>
<comment type="similarity">
    <text evidence="6">Belongs to the alanine racemase family.</text>
</comment>
<dbReference type="Proteomes" id="UP000318590">
    <property type="component" value="Unassembled WGS sequence"/>
</dbReference>
<dbReference type="CDD" id="cd00430">
    <property type="entry name" value="PLPDE_III_AR"/>
    <property type="match status" value="1"/>
</dbReference>
<dbReference type="SMART" id="SM01005">
    <property type="entry name" value="Ala_racemase_C"/>
    <property type="match status" value="1"/>
</dbReference>
<dbReference type="PANTHER" id="PTHR30511">
    <property type="entry name" value="ALANINE RACEMASE"/>
    <property type="match status" value="1"/>
</dbReference>
<evidence type="ECO:0000259" key="9">
    <source>
        <dbReference type="SMART" id="SM01005"/>
    </source>
</evidence>
<dbReference type="PRINTS" id="PR00992">
    <property type="entry name" value="ALARACEMASE"/>
</dbReference>
<name>A0A547Q304_9RHOB</name>
<evidence type="ECO:0000256" key="4">
    <source>
        <dbReference type="ARBA" id="ARBA00022898"/>
    </source>
</evidence>
<evidence type="ECO:0000313" key="11">
    <source>
        <dbReference type="Proteomes" id="UP000318590"/>
    </source>
</evidence>
<dbReference type="InterPro" id="IPR009006">
    <property type="entry name" value="Ala_racemase/Decarboxylase_C"/>
</dbReference>
<comment type="cofactor">
    <cofactor evidence="2 6 7">
        <name>pyridoxal 5'-phosphate</name>
        <dbReference type="ChEBI" id="CHEBI:597326"/>
    </cofactor>
</comment>
<dbReference type="EC" id="5.1.1.1" evidence="3 6"/>
<dbReference type="InterPro" id="IPR011079">
    <property type="entry name" value="Ala_racemase_C"/>
</dbReference>
<dbReference type="Pfam" id="PF00842">
    <property type="entry name" value="Ala_racemase_C"/>
    <property type="match status" value="1"/>
</dbReference>
<dbReference type="SUPFAM" id="SSF50621">
    <property type="entry name" value="Alanine racemase C-terminal domain-like"/>
    <property type="match status" value="1"/>
</dbReference>
<dbReference type="NCBIfam" id="TIGR00492">
    <property type="entry name" value="alr"/>
    <property type="match status" value="1"/>
</dbReference>
<dbReference type="OrthoDB" id="9813814at2"/>
<dbReference type="PANTHER" id="PTHR30511:SF0">
    <property type="entry name" value="ALANINE RACEMASE, CATABOLIC-RELATED"/>
    <property type="match status" value="1"/>
</dbReference>
<evidence type="ECO:0000256" key="7">
    <source>
        <dbReference type="PIRSR" id="PIRSR600821-50"/>
    </source>
</evidence>
<feature type="modified residue" description="N6-(pyridoxal phosphate)lysine" evidence="6 7">
    <location>
        <position position="35"/>
    </location>
</feature>
<dbReference type="GO" id="GO:0030632">
    <property type="term" value="P:D-alanine biosynthetic process"/>
    <property type="evidence" value="ECO:0007669"/>
    <property type="project" value="UniProtKB-UniRule"/>
</dbReference>
<feature type="active site" description="Proton acceptor; specific for L-alanine" evidence="6">
    <location>
        <position position="244"/>
    </location>
</feature>
<feature type="active site" description="Proton acceptor; specific for D-alanine" evidence="6">
    <location>
        <position position="35"/>
    </location>
</feature>
<dbReference type="Pfam" id="PF01168">
    <property type="entry name" value="Ala_racemase_N"/>
    <property type="match status" value="1"/>
</dbReference>
<proteinExistence type="inferred from homology"/>
<dbReference type="SUPFAM" id="SSF51419">
    <property type="entry name" value="PLP-binding barrel"/>
    <property type="match status" value="1"/>
</dbReference>
<dbReference type="InterPro" id="IPR000821">
    <property type="entry name" value="Ala_racemase"/>
</dbReference>
<dbReference type="InterPro" id="IPR001608">
    <property type="entry name" value="Ala_racemase_N"/>
</dbReference>
<evidence type="ECO:0000256" key="8">
    <source>
        <dbReference type="PIRSR" id="PIRSR600821-52"/>
    </source>
</evidence>
<dbReference type="GO" id="GO:0008784">
    <property type="term" value="F:alanine racemase activity"/>
    <property type="evidence" value="ECO:0007669"/>
    <property type="project" value="UniProtKB-UniRule"/>
</dbReference>
<evidence type="ECO:0000256" key="3">
    <source>
        <dbReference type="ARBA" id="ARBA00013089"/>
    </source>
</evidence>
<evidence type="ECO:0000256" key="6">
    <source>
        <dbReference type="HAMAP-Rule" id="MF_01201"/>
    </source>
</evidence>
<feature type="binding site" evidence="6 8">
    <location>
        <position position="292"/>
    </location>
    <ligand>
        <name>substrate</name>
    </ligand>
</feature>
<keyword evidence="11" id="KW-1185">Reference proteome</keyword>
<accession>A0A547Q304</accession>
<comment type="function">
    <text evidence="6">Catalyzes the interconversion of L-alanine and D-alanine. May also act on other amino acids.</text>
</comment>
<dbReference type="InterPro" id="IPR029066">
    <property type="entry name" value="PLP-binding_barrel"/>
</dbReference>
<dbReference type="Gene3D" id="3.20.20.10">
    <property type="entry name" value="Alanine racemase"/>
    <property type="match status" value="1"/>
</dbReference>
<evidence type="ECO:0000256" key="1">
    <source>
        <dbReference type="ARBA" id="ARBA00000316"/>
    </source>
</evidence>
<dbReference type="AlphaFoldDB" id="A0A547Q304"/>
<keyword evidence="4 6" id="KW-0663">Pyridoxal phosphate</keyword>
<feature type="binding site" evidence="6 8">
    <location>
        <position position="130"/>
    </location>
    <ligand>
        <name>substrate</name>
    </ligand>
</feature>